<dbReference type="Proteomes" id="UP000807025">
    <property type="component" value="Unassembled WGS sequence"/>
</dbReference>
<gene>
    <name evidence="1" type="ORF">BDN71DRAFT_1451293</name>
</gene>
<reference evidence="1" key="1">
    <citation type="submission" date="2020-11" db="EMBL/GenBank/DDBJ databases">
        <authorList>
            <consortium name="DOE Joint Genome Institute"/>
            <person name="Ahrendt S."/>
            <person name="Riley R."/>
            <person name="Andreopoulos W."/>
            <person name="Labutti K."/>
            <person name="Pangilinan J."/>
            <person name="Ruiz-Duenas F.J."/>
            <person name="Barrasa J.M."/>
            <person name="Sanchez-Garcia M."/>
            <person name="Camarero S."/>
            <person name="Miyauchi S."/>
            <person name="Serrano A."/>
            <person name="Linde D."/>
            <person name="Babiker R."/>
            <person name="Drula E."/>
            <person name="Ayuso-Fernandez I."/>
            <person name="Pacheco R."/>
            <person name="Padilla G."/>
            <person name="Ferreira P."/>
            <person name="Barriuso J."/>
            <person name="Kellner H."/>
            <person name="Castanera R."/>
            <person name="Alfaro M."/>
            <person name="Ramirez L."/>
            <person name="Pisabarro A.G."/>
            <person name="Kuo A."/>
            <person name="Tritt A."/>
            <person name="Lipzen A."/>
            <person name="He G."/>
            <person name="Yan M."/>
            <person name="Ng V."/>
            <person name="Cullen D."/>
            <person name="Martin F."/>
            <person name="Rosso M.-N."/>
            <person name="Henrissat B."/>
            <person name="Hibbett D."/>
            <person name="Martinez A.T."/>
            <person name="Grigoriev I.V."/>
        </authorList>
    </citation>
    <scope>NUCLEOTIDE SEQUENCE</scope>
    <source>
        <strain evidence="1">ATCC 90797</strain>
    </source>
</reference>
<evidence type="ECO:0000313" key="2">
    <source>
        <dbReference type="Proteomes" id="UP000807025"/>
    </source>
</evidence>
<protein>
    <submittedName>
        <fullName evidence="1">Uncharacterized protein</fullName>
    </submittedName>
</protein>
<organism evidence="1 2">
    <name type="scientific">Pleurotus eryngii</name>
    <name type="common">Boletus of the steppes</name>
    <dbReference type="NCBI Taxonomy" id="5323"/>
    <lineage>
        <taxon>Eukaryota</taxon>
        <taxon>Fungi</taxon>
        <taxon>Dikarya</taxon>
        <taxon>Basidiomycota</taxon>
        <taxon>Agaricomycotina</taxon>
        <taxon>Agaricomycetes</taxon>
        <taxon>Agaricomycetidae</taxon>
        <taxon>Agaricales</taxon>
        <taxon>Pleurotineae</taxon>
        <taxon>Pleurotaceae</taxon>
        <taxon>Pleurotus</taxon>
    </lineage>
</organism>
<evidence type="ECO:0000313" key="1">
    <source>
        <dbReference type="EMBL" id="KAF9492585.1"/>
    </source>
</evidence>
<name>A0A9P5ZTU2_PLEER</name>
<proteinExistence type="predicted"/>
<comment type="caution">
    <text evidence="1">The sequence shown here is derived from an EMBL/GenBank/DDBJ whole genome shotgun (WGS) entry which is preliminary data.</text>
</comment>
<accession>A0A9P5ZTU2</accession>
<dbReference type="EMBL" id="MU154599">
    <property type="protein sequence ID" value="KAF9492585.1"/>
    <property type="molecule type" value="Genomic_DNA"/>
</dbReference>
<keyword evidence="2" id="KW-1185">Reference proteome</keyword>
<sequence length="101" mass="11967">MGDSHLFDDARRAKQNLMIVEYRDDASFENLFHSQYLQRPRGSKLGRCGPGYRTARKPAQLLNHACSIPRTTMFVHHDVEIRHHYQSRRFSRHCAKYHTLQ</sequence>
<dbReference type="AlphaFoldDB" id="A0A9P5ZTU2"/>